<feature type="transmembrane region" description="Helical" evidence="1">
    <location>
        <begin position="232"/>
        <end position="254"/>
    </location>
</feature>
<accession>A0A9P6NJ57</accession>
<organism evidence="2 3">
    <name type="scientific">Cronartium quercuum f. sp. fusiforme G11</name>
    <dbReference type="NCBI Taxonomy" id="708437"/>
    <lineage>
        <taxon>Eukaryota</taxon>
        <taxon>Fungi</taxon>
        <taxon>Dikarya</taxon>
        <taxon>Basidiomycota</taxon>
        <taxon>Pucciniomycotina</taxon>
        <taxon>Pucciniomycetes</taxon>
        <taxon>Pucciniales</taxon>
        <taxon>Coleosporiaceae</taxon>
        <taxon>Cronartium</taxon>
    </lineage>
</organism>
<sequence length="583" mass="66553">MWAATKLRGGLFLTGGDAVIIRSLPDEHTGRYRQARLVGSSVVLTLPVAPWCRDIGEHLKYWSGSLADEAAHACWVHGCGFESSLDHILDYNQNRVLSFGSKLDLKKLTPSETGLPVSLLDFSEEPSVPEKAGQTWESGLWEKKSRDIMFVSQKYTITKTSNEKPDQDELDGYISEIPYLKMPELIQTTQSLTLFMQHFITSLKTYQNPYLETANLFTSLLQPPKVARWNLWLVRCMTFGFAIIILQSVHIIYLRIKANRFCFFEFNALGLIKIEIINVTVFWYLLYSTLTLADRIFRELVWAGFHDQSSQIILFGTKFLAILAGVSFTSYGYYEISNCRKAFANAMNDANWPISAICWVCVCHWALDKWGNAEDRHIYARTMKTRILACIANVVILTLVLWPVVPIVWTWITINSEYITLTNHIKPVIRDLLHLASSYTPFTYSRPDLLIMVTQLTKSTPGFIAISRYIRLGLTIYLVCLISLIVTWLPFLVISHRKTMNQCARSQLVFADSGGERPSSRILQKKQRVVAQHTLLAYAISLTHVPPIVYALTFRGDMFYTDPRWWTTLEVGLDLPYALLGNL</sequence>
<keyword evidence="3" id="KW-1185">Reference proteome</keyword>
<name>A0A9P6NJ57_9BASI</name>
<feature type="transmembrane region" description="Helical" evidence="1">
    <location>
        <begin position="387"/>
        <end position="412"/>
    </location>
</feature>
<keyword evidence="1" id="KW-1133">Transmembrane helix</keyword>
<dbReference type="AlphaFoldDB" id="A0A9P6NJ57"/>
<dbReference type="Proteomes" id="UP000886653">
    <property type="component" value="Unassembled WGS sequence"/>
</dbReference>
<proteinExistence type="predicted"/>
<keyword evidence="1" id="KW-0472">Membrane</keyword>
<evidence type="ECO:0000256" key="1">
    <source>
        <dbReference type="SAM" id="Phobius"/>
    </source>
</evidence>
<feature type="transmembrane region" description="Helical" evidence="1">
    <location>
        <begin position="312"/>
        <end position="334"/>
    </location>
</feature>
<dbReference type="EMBL" id="MU167254">
    <property type="protein sequence ID" value="KAG0146953.1"/>
    <property type="molecule type" value="Genomic_DNA"/>
</dbReference>
<evidence type="ECO:0000313" key="3">
    <source>
        <dbReference type="Proteomes" id="UP000886653"/>
    </source>
</evidence>
<reference evidence="2" key="1">
    <citation type="submission" date="2013-11" db="EMBL/GenBank/DDBJ databases">
        <title>Genome sequence of the fusiform rust pathogen reveals effectors for host alternation and coevolution with pine.</title>
        <authorList>
            <consortium name="DOE Joint Genome Institute"/>
            <person name="Smith K."/>
            <person name="Pendleton A."/>
            <person name="Kubisiak T."/>
            <person name="Anderson C."/>
            <person name="Salamov A."/>
            <person name="Aerts A."/>
            <person name="Riley R."/>
            <person name="Clum A."/>
            <person name="Lindquist E."/>
            <person name="Ence D."/>
            <person name="Campbell M."/>
            <person name="Kronenberg Z."/>
            <person name="Feau N."/>
            <person name="Dhillon B."/>
            <person name="Hamelin R."/>
            <person name="Burleigh J."/>
            <person name="Smith J."/>
            <person name="Yandell M."/>
            <person name="Nelson C."/>
            <person name="Grigoriev I."/>
            <person name="Davis J."/>
        </authorList>
    </citation>
    <scope>NUCLEOTIDE SEQUENCE</scope>
    <source>
        <strain evidence="2">G11</strain>
    </source>
</reference>
<dbReference type="OrthoDB" id="2500057at2759"/>
<feature type="transmembrane region" description="Helical" evidence="1">
    <location>
        <begin position="266"/>
        <end position="286"/>
    </location>
</feature>
<keyword evidence="1" id="KW-0812">Transmembrane</keyword>
<gene>
    <name evidence="2" type="ORF">CROQUDRAFT_92097</name>
</gene>
<feature type="transmembrane region" description="Helical" evidence="1">
    <location>
        <begin position="535"/>
        <end position="554"/>
    </location>
</feature>
<feature type="transmembrane region" description="Helical" evidence="1">
    <location>
        <begin position="474"/>
        <end position="495"/>
    </location>
</feature>
<protein>
    <submittedName>
        <fullName evidence="2">Uncharacterized protein</fullName>
    </submittedName>
</protein>
<comment type="caution">
    <text evidence="2">The sequence shown here is derived from an EMBL/GenBank/DDBJ whole genome shotgun (WGS) entry which is preliminary data.</text>
</comment>
<evidence type="ECO:0000313" key="2">
    <source>
        <dbReference type="EMBL" id="KAG0146953.1"/>
    </source>
</evidence>